<keyword evidence="1" id="KW-0812">Transmembrane</keyword>
<keyword evidence="1" id="KW-0472">Membrane</keyword>
<dbReference type="EMBL" id="JYFC01000006">
    <property type="protein sequence ID" value="KJC63662.1"/>
    <property type="molecule type" value="Genomic_DNA"/>
</dbReference>
<evidence type="ECO:0000313" key="2">
    <source>
        <dbReference type="EMBL" id="KJC63662.1"/>
    </source>
</evidence>
<sequence>MTDCLATTGTDTLLPFLIIATVLFAAGIVAVFAAKKRAGWSAFLVIPLLLGLTLLGSAAPSAQAASGVPCSTSTPPPVVWTPTPAPTPSCTPTTALPSVSETLGFWDFRTDDGFLGFYHEFPQNDAAAVQALIDASTTQPAQVTVTADVSLFRGGESVADQVSYTVPLSQGGIDPSVLVSTNVPAFVYIKFQPILDAMNAKFPDESVGLTSVSAVVNIPQNDGCDGVTLSTITFSAGVQAG</sequence>
<proteinExistence type="predicted"/>
<name>A0ABR5CDI8_9MICO</name>
<feature type="transmembrane region" description="Helical" evidence="1">
    <location>
        <begin position="40"/>
        <end position="59"/>
    </location>
</feature>
<protein>
    <recommendedName>
        <fullName evidence="4">LPXTG-motif cell wall anchor domain-containing protein</fullName>
    </recommendedName>
</protein>
<keyword evidence="1" id="KW-1133">Transmembrane helix</keyword>
<organism evidence="2 3">
    <name type="scientific">Agreia bicolorata</name>
    <dbReference type="NCBI Taxonomy" id="110935"/>
    <lineage>
        <taxon>Bacteria</taxon>
        <taxon>Bacillati</taxon>
        <taxon>Actinomycetota</taxon>
        <taxon>Actinomycetes</taxon>
        <taxon>Micrococcales</taxon>
        <taxon>Microbacteriaceae</taxon>
        <taxon>Agreia</taxon>
    </lineage>
</organism>
<gene>
    <name evidence="2" type="ORF">TZ00_14205</name>
</gene>
<evidence type="ECO:0000313" key="3">
    <source>
        <dbReference type="Proteomes" id="UP000032503"/>
    </source>
</evidence>
<accession>A0ABR5CDI8</accession>
<evidence type="ECO:0008006" key="4">
    <source>
        <dbReference type="Google" id="ProtNLM"/>
    </source>
</evidence>
<comment type="caution">
    <text evidence="2">The sequence shown here is derived from an EMBL/GenBank/DDBJ whole genome shotgun (WGS) entry which is preliminary data.</text>
</comment>
<dbReference type="Proteomes" id="UP000032503">
    <property type="component" value="Unassembled WGS sequence"/>
</dbReference>
<evidence type="ECO:0000256" key="1">
    <source>
        <dbReference type="SAM" id="Phobius"/>
    </source>
</evidence>
<dbReference type="RefSeq" id="WP_044442630.1">
    <property type="nucleotide sequence ID" value="NZ_JYFC01000006.1"/>
</dbReference>
<reference evidence="2 3" key="1">
    <citation type="journal article" date="2001" name="Int. J. Syst. Evol. Microbiol.">
        <title>Agreia bicolorata gen. nov., sp. nov., to accommodate actinobacteria isolated from narrow reed grass infected by the nematode Heteroanguina graminophila.</title>
        <authorList>
            <person name="Evtushenko L.I."/>
            <person name="Dorofeeva L.V."/>
            <person name="Dobrovolskaya T.G."/>
            <person name="Streshinskaya G.M."/>
            <person name="Subbotin S.A."/>
            <person name="Tiedje J.M."/>
        </authorList>
    </citation>
    <scope>NUCLEOTIDE SEQUENCE [LARGE SCALE GENOMIC DNA]</scope>
    <source>
        <strain evidence="2 3">VKM Ac-1804</strain>
    </source>
</reference>
<feature type="transmembrane region" description="Helical" evidence="1">
    <location>
        <begin position="12"/>
        <end position="33"/>
    </location>
</feature>
<keyword evidence="3" id="KW-1185">Reference proteome</keyword>